<sequence>MNHEVIEARIKELKDNYQAGQAQLRSLEAQQKDLQQTLLRISGAIQVLQELIDQPLQAAGPDAQPNVMHLAR</sequence>
<proteinExistence type="predicted"/>
<dbReference type="Proteomes" id="UP001495910">
    <property type="component" value="Unassembled WGS sequence"/>
</dbReference>
<comment type="caution">
    <text evidence="2">The sequence shown here is derived from an EMBL/GenBank/DDBJ whole genome shotgun (WGS) entry which is preliminary data.</text>
</comment>
<protein>
    <submittedName>
        <fullName evidence="2">Uncharacterized protein</fullName>
    </submittedName>
</protein>
<evidence type="ECO:0000313" key="3">
    <source>
        <dbReference type="Proteomes" id="UP001495910"/>
    </source>
</evidence>
<accession>A0ABU9Q0L3</accession>
<gene>
    <name evidence="2" type="ORF">V8G57_20620</name>
</gene>
<name>A0ABU9Q0L3_9BURK</name>
<evidence type="ECO:0000313" key="2">
    <source>
        <dbReference type="EMBL" id="MEM4989804.1"/>
    </source>
</evidence>
<keyword evidence="3" id="KW-1185">Reference proteome</keyword>
<reference evidence="2 3" key="1">
    <citation type="submission" date="2024-02" db="EMBL/GenBank/DDBJ databases">
        <title>Draft genome sequence of Collimonas sp. strain H4R21, an effective mineral-weathering bacterial strain isolated from the beech rhizosphere.</title>
        <authorList>
            <person name="Morin E."/>
            <person name="Uroz S."/>
            <person name="Leveau J.H.J."/>
            <person name="Kumar R."/>
            <person name="Rey M.W."/>
            <person name="Pham J."/>
        </authorList>
    </citation>
    <scope>NUCLEOTIDE SEQUENCE [LARGE SCALE GENOMIC DNA]</scope>
    <source>
        <strain evidence="2 3">H4R21</strain>
    </source>
</reference>
<dbReference type="RefSeq" id="WP_092392609.1">
    <property type="nucleotide sequence ID" value="NZ_JBANDC010000017.1"/>
</dbReference>
<organism evidence="2 3">
    <name type="scientific">Collimonas rhizosphaerae</name>
    <dbReference type="NCBI Taxonomy" id="3126357"/>
    <lineage>
        <taxon>Bacteria</taxon>
        <taxon>Pseudomonadati</taxon>
        <taxon>Pseudomonadota</taxon>
        <taxon>Betaproteobacteria</taxon>
        <taxon>Burkholderiales</taxon>
        <taxon>Oxalobacteraceae</taxon>
        <taxon>Collimonas</taxon>
    </lineage>
</organism>
<dbReference type="EMBL" id="JBANDC010000017">
    <property type="protein sequence ID" value="MEM4989804.1"/>
    <property type="molecule type" value="Genomic_DNA"/>
</dbReference>
<evidence type="ECO:0000256" key="1">
    <source>
        <dbReference type="SAM" id="Coils"/>
    </source>
</evidence>
<keyword evidence="1" id="KW-0175">Coiled coil</keyword>
<feature type="coiled-coil region" evidence="1">
    <location>
        <begin position="3"/>
        <end position="37"/>
    </location>
</feature>